<organism evidence="8 9">
    <name type="scientific">Hansschlegelia plantiphila</name>
    <dbReference type="NCBI Taxonomy" id="374655"/>
    <lineage>
        <taxon>Bacteria</taxon>
        <taxon>Pseudomonadati</taxon>
        <taxon>Pseudomonadota</taxon>
        <taxon>Alphaproteobacteria</taxon>
        <taxon>Hyphomicrobiales</taxon>
        <taxon>Methylopilaceae</taxon>
        <taxon>Hansschlegelia</taxon>
    </lineage>
</organism>
<dbReference type="EMBL" id="BSFI01000008">
    <property type="protein sequence ID" value="GLK68921.1"/>
    <property type="molecule type" value="Genomic_DNA"/>
</dbReference>
<evidence type="ECO:0000313" key="9">
    <source>
        <dbReference type="Proteomes" id="UP001143372"/>
    </source>
</evidence>
<dbReference type="Gene3D" id="3.40.309.10">
    <property type="entry name" value="Aldehyde Dehydrogenase, Chain A, domain 2"/>
    <property type="match status" value="1"/>
</dbReference>
<keyword evidence="3" id="KW-0520">NAD</keyword>
<dbReference type="PANTHER" id="PTHR43860:SF2">
    <property type="entry name" value="BETAINE ALDEHYDE DEHYDROGENASE-RELATED"/>
    <property type="match status" value="1"/>
</dbReference>
<dbReference type="Proteomes" id="UP001143372">
    <property type="component" value="Unassembled WGS sequence"/>
</dbReference>
<dbReference type="InterPro" id="IPR016162">
    <property type="entry name" value="Ald_DH_N"/>
</dbReference>
<keyword evidence="2 6" id="KW-0560">Oxidoreductase</keyword>
<evidence type="ECO:0000256" key="6">
    <source>
        <dbReference type="RuleBase" id="RU003345"/>
    </source>
</evidence>
<dbReference type="Gene3D" id="3.40.605.10">
    <property type="entry name" value="Aldehyde Dehydrogenase, Chain A, domain 1"/>
    <property type="match status" value="1"/>
</dbReference>
<sequence>MRDELFIDGDWRASAGGGTLDCIDPATEEVFARVPAATAADVDAAVTAAARAFRTWGVTTGAERAKHLRAIAAELRKRRDELGALETRDNGKPLVEALYDVDTAANIFDMYAGLAEQLDGADEELSTSAAYLKVVVRKSPLGVVGLITPWNFPIEQFTWKVSAALAAGCACVVKPSEVTPMTSLMFGEIANAAGLPAGVLNIVTGTGAETGQALVEHPAVAKISFTGSTATGRKIMASAAADLKKVSLELGGKSPILVFDDVDIARAVEWVMFGAFVNQGQVCTSTSRLLLSAAIKKPFLDELKARTEELVVGPGAAPASQMGPLVSKAQYDKVMGYIEAGRRAGATLLTGGDRPEGLNAGYFVAPTVFTDVTPDMSIWREEIFGPVLSVMAFETEDEAVALANDSEYGLGAAVLTGDAARSDRVAAQLQAGIIWQDCNQIVVMEAPWGGLKKSGMGRELGRWGMEAFQETRQFTRWLPDSGLGWYAK</sequence>
<dbReference type="FunFam" id="3.40.309.10:FF:000012">
    <property type="entry name" value="Betaine aldehyde dehydrogenase"/>
    <property type="match status" value="1"/>
</dbReference>
<dbReference type="PANTHER" id="PTHR43860">
    <property type="entry name" value="BETAINE ALDEHYDE DEHYDROGENASE"/>
    <property type="match status" value="1"/>
</dbReference>
<comment type="caution">
    <text evidence="8">The sequence shown here is derived from an EMBL/GenBank/DDBJ whole genome shotgun (WGS) entry which is preliminary data.</text>
</comment>
<reference evidence="8" key="1">
    <citation type="journal article" date="2014" name="Int. J. Syst. Evol. Microbiol.">
        <title>Complete genome sequence of Corynebacterium casei LMG S-19264T (=DSM 44701T), isolated from a smear-ripened cheese.</title>
        <authorList>
            <consortium name="US DOE Joint Genome Institute (JGI-PGF)"/>
            <person name="Walter F."/>
            <person name="Albersmeier A."/>
            <person name="Kalinowski J."/>
            <person name="Ruckert C."/>
        </authorList>
    </citation>
    <scope>NUCLEOTIDE SEQUENCE</scope>
    <source>
        <strain evidence="8">VKM B-2347</strain>
    </source>
</reference>
<dbReference type="InterPro" id="IPR015590">
    <property type="entry name" value="Aldehyde_DH_dom"/>
</dbReference>
<dbReference type="AlphaFoldDB" id="A0A9W6MWE4"/>
<evidence type="ECO:0000256" key="1">
    <source>
        <dbReference type="ARBA" id="ARBA00009986"/>
    </source>
</evidence>
<dbReference type="PROSITE" id="PS00687">
    <property type="entry name" value="ALDEHYDE_DEHYDR_GLU"/>
    <property type="match status" value="1"/>
</dbReference>
<dbReference type="Pfam" id="PF00171">
    <property type="entry name" value="Aldedh"/>
    <property type="match status" value="1"/>
</dbReference>
<comment type="similarity">
    <text evidence="1 6">Belongs to the aldehyde dehydrogenase family.</text>
</comment>
<dbReference type="SUPFAM" id="SSF53720">
    <property type="entry name" value="ALDH-like"/>
    <property type="match status" value="1"/>
</dbReference>
<gene>
    <name evidence="8" type="ORF">GCM10008179_25590</name>
</gene>
<evidence type="ECO:0000256" key="4">
    <source>
        <dbReference type="ARBA" id="ARBA00023097"/>
    </source>
</evidence>
<dbReference type="GO" id="GO:0016620">
    <property type="term" value="F:oxidoreductase activity, acting on the aldehyde or oxo group of donors, NAD or NADP as acceptor"/>
    <property type="evidence" value="ECO:0007669"/>
    <property type="project" value="InterPro"/>
</dbReference>
<evidence type="ECO:0000313" key="8">
    <source>
        <dbReference type="EMBL" id="GLK68921.1"/>
    </source>
</evidence>
<dbReference type="InterPro" id="IPR016161">
    <property type="entry name" value="Ald_DH/histidinol_DH"/>
</dbReference>
<dbReference type="InterPro" id="IPR016163">
    <property type="entry name" value="Ald_DH_C"/>
</dbReference>
<dbReference type="InterPro" id="IPR029510">
    <property type="entry name" value="Ald_DH_CS_GLU"/>
</dbReference>
<feature type="active site" evidence="5">
    <location>
        <position position="249"/>
    </location>
</feature>
<accession>A0A9W6MWE4</accession>
<reference evidence="8" key="2">
    <citation type="submission" date="2023-01" db="EMBL/GenBank/DDBJ databases">
        <authorList>
            <person name="Sun Q."/>
            <person name="Evtushenko L."/>
        </authorList>
    </citation>
    <scope>NUCLEOTIDE SEQUENCE</scope>
    <source>
        <strain evidence="8">VKM B-2347</strain>
    </source>
</reference>
<proteinExistence type="inferred from homology"/>
<dbReference type="RefSeq" id="WP_271169135.1">
    <property type="nucleotide sequence ID" value="NZ_BSFI01000008.1"/>
</dbReference>
<evidence type="ECO:0000256" key="5">
    <source>
        <dbReference type="PROSITE-ProRule" id="PRU10007"/>
    </source>
</evidence>
<evidence type="ECO:0000259" key="7">
    <source>
        <dbReference type="Pfam" id="PF00171"/>
    </source>
</evidence>
<evidence type="ECO:0000256" key="2">
    <source>
        <dbReference type="ARBA" id="ARBA00023002"/>
    </source>
</evidence>
<keyword evidence="9" id="KW-1185">Reference proteome</keyword>
<feature type="domain" description="Aldehyde dehydrogenase" evidence="7">
    <location>
        <begin position="11"/>
        <end position="472"/>
    </location>
</feature>
<evidence type="ECO:0000256" key="3">
    <source>
        <dbReference type="ARBA" id="ARBA00023027"/>
    </source>
</evidence>
<name>A0A9W6MWE4_9HYPH</name>
<dbReference type="FunFam" id="3.40.605.10:FF:000007">
    <property type="entry name" value="NAD/NADP-dependent betaine aldehyde dehydrogenase"/>
    <property type="match status" value="1"/>
</dbReference>
<keyword evidence="4" id="KW-0558">Oxidation</keyword>
<protein>
    <submittedName>
        <fullName evidence="8">Betaine-aldehyde dehydrogenase</fullName>
    </submittedName>
</protein>